<protein>
    <recommendedName>
        <fullName evidence="3">META domain-containing protein</fullName>
    </recommendedName>
</protein>
<comment type="caution">
    <text evidence="1">The sequence shown here is derived from an EMBL/GenBank/DDBJ whole genome shotgun (WGS) entry which is preliminary data.</text>
</comment>
<evidence type="ECO:0000313" key="2">
    <source>
        <dbReference type="Proteomes" id="UP000461409"/>
    </source>
</evidence>
<proteinExistence type="predicted"/>
<keyword evidence="2" id="KW-1185">Reference proteome</keyword>
<evidence type="ECO:0008006" key="3">
    <source>
        <dbReference type="Google" id="ProtNLM"/>
    </source>
</evidence>
<dbReference type="AlphaFoldDB" id="A0A844XF29"/>
<reference evidence="1 2" key="2">
    <citation type="submission" date="2020-02" db="EMBL/GenBank/DDBJ databases">
        <title>Erythrobacter dongmakensis sp. nov., isolated from a tidal mudflat.</title>
        <authorList>
            <person name="Kim I.S."/>
        </authorList>
    </citation>
    <scope>NUCLEOTIDE SEQUENCE [LARGE SCALE GENOMIC DNA]</scope>
    <source>
        <strain evidence="1 2">GH3-10</strain>
    </source>
</reference>
<organism evidence="1 2">
    <name type="scientific">Aurantiacibacter rhizosphaerae</name>
    <dbReference type="NCBI Taxonomy" id="2691582"/>
    <lineage>
        <taxon>Bacteria</taxon>
        <taxon>Pseudomonadati</taxon>
        <taxon>Pseudomonadota</taxon>
        <taxon>Alphaproteobacteria</taxon>
        <taxon>Sphingomonadales</taxon>
        <taxon>Erythrobacteraceae</taxon>
        <taxon>Aurantiacibacter</taxon>
    </lineage>
</organism>
<accession>A0A844XF29</accession>
<dbReference type="RefSeq" id="WP_160486808.1">
    <property type="nucleotide sequence ID" value="NZ_WUBR01000003.1"/>
</dbReference>
<dbReference type="EMBL" id="WUBR01000003">
    <property type="protein sequence ID" value="MWV29201.1"/>
    <property type="molecule type" value="Genomic_DNA"/>
</dbReference>
<reference evidence="1 2" key="1">
    <citation type="submission" date="2019-12" db="EMBL/GenBank/DDBJ databases">
        <authorList>
            <person name="Lee S.D."/>
        </authorList>
    </citation>
    <scope>NUCLEOTIDE SEQUENCE [LARGE SCALE GENOMIC DNA]</scope>
    <source>
        <strain evidence="1 2">GH3-10</strain>
    </source>
</reference>
<name>A0A844XF29_9SPHN</name>
<evidence type="ECO:0000313" key="1">
    <source>
        <dbReference type="EMBL" id="MWV29201.1"/>
    </source>
</evidence>
<sequence>MSIVIADGEVRGGRDGCNYWGYVGEPDPETGERMMESTLAACDQTPAIQAYDSIGHYRAEIELLSENRLLVS</sequence>
<dbReference type="Proteomes" id="UP000461409">
    <property type="component" value="Unassembled WGS sequence"/>
</dbReference>
<gene>
    <name evidence="1" type="ORF">GRF63_14950</name>
</gene>